<feature type="region of interest" description="Disordered" evidence="1">
    <location>
        <begin position="52"/>
        <end position="91"/>
    </location>
</feature>
<comment type="caution">
    <text evidence="2">The sequence shown here is derived from an EMBL/GenBank/DDBJ whole genome shotgun (WGS) entry which is preliminary data.</text>
</comment>
<organism evidence="2 3">
    <name type="scientific">Actinocatenispora rupis</name>
    <dbReference type="NCBI Taxonomy" id="519421"/>
    <lineage>
        <taxon>Bacteria</taxon>
        <taxon>Bacillati</taxon>
        <taxon>Actinomycetota</taxon>
        <taxon>Actinomycetes</taxon>
        <taxon>Micromonosporales</taxon>
        <taxon>Micromonosporaceae</taxon>
        <taxon>Actinocatenispora</taxon>
    </lineage>
</organism>
<dbReference type="EMBL" id="BOMB01000001">
    <property type="protein sequence ID" value="GID09311.1"/>
    <property type="molecule type" value="Genomic_DNA"/>
</dbReference>
<dbReference type="AlphaFoldDB" id="A0A8J3ISX6"/>
<sequence length="91" mass="9879">MDPLDGRPDLFDRGRHVEFGPGQHVARVREGAAQVDTVQHGIESMRPDLREPGAYHLAGSRTPGTEFTKPRQARHRAAGVTGPARLLGSTT</sequence>
<accession>A0A8J3ISX6</accession>
<name>A0A8J3ISX6_9ACTN</name>
<evidence type="ECO:0000313" key="3">
    <source>
        <dbReference type="Proteomes" id="UP000612808"/>
    </source>
</evidence>
<protein>
    <submittedName>
        <fullName evidence="2">Uncharacterized protein</fullName>
    </submittedName>
</protein>
<dbReference type="Proteomes" id="UP000612808">
    <property type="component" value="Unassembled WGS sequence"/>
</dbReference>
<keyword evidence="3" id="KW-1185">Reference proteome</keyword>
<reference evidence="2" key="1">
    <citation type="submission" date="2021-01" db="EMBL/GenBank/DDBJ databases">
        <title>Whole genome shotgun sequence of Actinocatenispora rupis NBRC 107355.</title>
        <authorList>
            <person name="Komaki H."/>
            <person name="Tamura T."/>
        </authorList>
    </citation>
    <scope>NUCLEOTIDE SEQUENCE</scope>
    <source>
        <strain evidence="2">NBRC 107355</strain>
    </source>
</reference>
<gene>
    <name evidence="2" type="ORF">Aru02nite_02000</name>
</gene>
<evidence type="ECO:0000313" key="2">
    <source>
        <dbReference type="EMBL" id="GID09311.1"/>
    </source>
</evidence>
<evidence type="ECO:0000256" key="1">
    <source>
        <dbReference type="SAM" id="MobiDB-lite"/>
    </source>
</evidence>
<proteinExistence type="predicted"/>